<dbReference type="Gene3D" id="2.60.120.290">
    <property type="entry name" value="Spermadhesin, CUB domain"/>
    <property type="match status" value="1"/>
</dbReference>
<feature type="region of interest" description="Disordered" evidence="1">
    <location>
        <begin position="52"/>
        <end position="130"/>
    </location>
</feature>
<feature type="compositionally biased region" description="Polar residues" evidence="1">
    <location>
        <begin position="70"/>
        <end position="95"/>
    </location>
</feature>
<feature type="compositionally biased region" description="Basic and acidic residues" evidence="1">
    <location>
        <begin position="151"/>
        <end position="163"/>
    </location>
</feature>
<evidence type="ECO:0000256" key="1">
    <source>
        <dbReference type="SAM" id="MobiDB-lite"/>
    </source>
</evidence>
<feature type="compositionally biased region" description="Basic and acidic residues" evidence="1">
    <location>
        <begin position="98"/>
        <end position="109"/>
    </location>
</feature>
<accession>A0A7R9UGH5</accession>
<feature type="region of interest" description="Disordered" evidence="1">
    <location>
        <begin position="147"/>
        <end position="248"/>
    </location>
</feature>
<dbReference type="AlphaFoldDB" id="A0A7R9UGH5"/>
<evidence type="ECO:0000313" key="2">
    <source>
        <dbReference type="EMBL" id="CAD8264205.1"/>
    </source>
</evidence>
<dbReference type="EMBL" id="HBEA01018038">
    <property type="protein sequence ID" value="CAD8264205.1"/>
    <property type="molecule type" value="Transcribed_RNA"/>
</dbReference>
<proteinExistence type="predicted"/>
<feature type="compositionally biased region" description="Acidic residues" evidence="1">
    <location>
        <begin position="795"/>
        <end position="806"/>
    </location>
</feature>
<dbReference type="PANTHER" id="PTHR22772">
    <property type="entry name" value="NOVEL ZZ TYPE ZINC FINGER DOMAIN CONTAINING PROTEIN"/>
    <property type="match status" value="1"/>
</dbReference>
<feature type="region of interest" description="Disordered" evidence="1">
    <location>
        <begin position="783"/>
        <end position="816"/>
    </location>
</feature>
<feature type="compositionally biased region" description="Basic and acidic residues" evidence="1">
    <location>
        <begin position="218"/>
        <end position="248"/>
    </location>
</feature>
<feature type="region of interest" description="Disordered" evidence="1">
    <location>
        <begin position="1"/>
        <end position="32"/>
    </location>
</feature>
<dbReference type="InterPro" id="IPR040099">
    <property type="entry name" value="ZZEF1"/>
</dbReference>
<gene>
    <name evidence="2" type="ORF">PPYR1160_LOCUS13708</name>
</gene>
<name>A0A7R9UGH5_9STRA</name>
<feature type="compositionally biased region" description="Basic and acidic residues" evidence="1">
    <location>
        <begin position="189"/>
        <end position="208"/>
    </location>
</feature>
<reference evidence="2" key="1">
    <citation type="submission" date="2021-01" db="EMBL/GenBank/DDBJ databases">
        <authorList>
            <person name="Corre E."/>
            <person name="Pelletier E."/>
            <person name="Niang G."/>
            <person name="Scheremetjew M."/>
            <person name="Finn R."/>
            <person name="Kale V."/>
            <person name="Holt S."/>
            <person name="Cochrane G."/>
            <person name="Meng A."/>
            <person name="Brown T."/>
            <person name="Cohen L."/>
        </authorList>
    </citation>
    <scope>NUCLEOTIDE SEQUENCE</scope>
    <source>
        <strain evidence="2">CCMP2078</strain>
    </source>
</reference>
<organism evidence="2">
    <name type="scientific">Pinguiococcus pyrenoidosus</name>
    <dbReference type="NCBI Taxonomy" id="172671"/>
    <lineage>
        <taxon>Eukaryota</taxon>
        <taxon>Sar</taxon>
        <taxon>Stramenopiles</taxon>
        <taxon>Ochrophyta</taxon>
        <taxon>Pinguiophyceae</taxon>
        <taxon>Pinguiochrysidales</taxon>
        <taxon>Pinguiochrysidaceae</taxon>
        <taxon>Pinguiococcus</taxon>
    </lineage>
</organism>
<dbReference type="PANTHER" id="PTHR22772:SF4">
    <property type="entry name" value="ZINC FINGER ZZ-TYPE AND EF-HAND DOMAIN-CONTAINING PROTEIN 1"/>
    <property type="match status" value="1"/>
</dbReference>
<dbReference type="InterPro" id="IPR035914">
    <property type="entry name" value="Sperma_CUB_dom_sf"/>
</dbReference>
<sequence>MRSQRSIRGRGRMRARSASLGPERRKRSFRRSLSANVQLVRASEFDPVADERELELRESENPIEIAEIYSRTSGSPNSSVTSQQTDEYFTGSTENLTEEQKQYLEDTRKSSLSFGEEAMDDAASDETPSAPVARVLVPAFLSVKHNGAEAGDTKDSGVDDRGRQVRFNIPGSDDETLEGEDPDGALDESMDRDALNDSADSGRPEMKLSDILASGGVPEEKGSQESPDAKEDKHEHEHEHEHEEDLESAIEREESLGYLRASTSAVNASMVVKTRSMHLRTLFRRCTEERPPPLVKEDFELQDMMENRQKHLREWSEQILQRTATIRGHLLAKRRQHDQTQTDDASDQLGRLIQSPHPYAEDSDEWHEITIAGADYIKVWFHPDTSTVEHVAYLTFHAEQDASSPHFGAPKYSGPKGGGNFPMSDNPLYIEGSTAYLHFVSDDSTPDYGYQLFYEAAQDYVPPRSNQEIYESALARPDAVEVESEHPYRADADERRRVQVPNADRIGIVFHEDTSTEKRYDYLEFFADEELTDSVSERFKGGLGGTAKNFPGVDGKPPIEFEGDTIYYRFVSDGSNHSWGYKFTVYPVFNMFKAVCDMEPADYWATAHPYQDDHQEDFRLHIPGARDIKIAFHPSSETERGYDYVKLFSNAERTEPLYRPVDRSDRFTGESGGRNWPQVSAPMQVQGDTVWGTFHADGETGEWGVEIVAWDANMELPRDPFEVDANPGIPAQVSRRATAKSMPRYSMEAWADDLNAEEEDDEGPERRSASFAALARALSSTVTRDSESKVRPFTDADEEGDGEEKDQDASREKAAAAMMSHAFELSTNYRLRYMRLQEER</sequence>
<protein>
    <recommendedName>
        <fullName evidence="3">CUB domain-containing protein</fullName>
    </recommendedName>
</protein>
<feature type="compositionally biased region" description="Acidic residues" evidence="1">
    <location>
        <begin position="172"/>
        <end position="188"/>
    </location>
</feature>
<feature type="compositionally biased region" description="Basic residues" evidence="1">
    <location>
        <begin position="1"/>
        <end position="15"/>
    </location>
</feature>
<evidence type="ECO:0008006" key="3">
    <source>
        <dbReference type="Google" id="ProtNLM"/>
    </source>
</evidence>
<feature type="compositionally biased region" description="Basic and acidic residues" evidence="1">
    <location>
        <begin position="784"/>
        <end position="794"/>
    </location>
</feature>